<feature type="transmembrane region" description="Helical" evidence="2">
    <location>
        <begin position="330"/>
        <end position="349"/>
    </location>
</feature>
<feature type="region of interest" description="Disordered" evidence="1">
    <location>
        <begin position="1"/>
        <end position="28"/>
    </location>
</feature>
<keyword evidence="2" id="KW-0812">Transmembrane</keyword>
<dbReference type="GO" id="GO:0009103">
    <property type="term" value="P:lipopolysaccharide biosynthetic process"/>
    <property type="evidence" value="ECO:0007669"/>
    <property type="project" value="TreeGrafter"/>
</dbReference>
<evidence type="ECO:0000259" key="3">
    <source>
        <dbReference type="Pfam" id="PF01757"/>
    </source>
</evidence>
<feature type="transmembrane region" description="Helical" evidence="2">
    <location>
        <begin position="205"/>
        <end position="228"/>
    </location>
</feature>
<dbReference type="GO" id="GO:0016747">
    <property type="term" value="F:acyltransferase activity, transferring groups other than amino-acyl groups"/>
    <property type="evidence" value="ECO:0007669"/>
    <property type="project" value="InterPro"/>
</dbReference>
<evidence type="ECO:0000259" key="4">
    <source>
        <dbReference type="Pfam" id="PF19040"/>
    </source>
</evidence>
<dbReference type="InterPro" id="IPR050879">
    <property type="entry name" value="Acyltransferase_3"/>
</dbReference>
<dbReference type="Proteomes" id="UP000618733">
    <property type="component" value="Unassembled WGS sequence"/>
</dbReference>
<keyword evidence="5" id="KW-0012">Acyltransferase</keyword>
<organism evidence="5 6">
    <name type="scientific">Leucobacter edaphi</name>
    <dbReference type="NCBI Taxonomy" id="2796472"/>
    <lineage>
        <taxon>Bacteria</taxon>
        <taxon>Bacillati</taxon>
        <taxon>Actinomycetota</taxon>
        <taxon>Actinomycetes</taxon>
        <taxon>Micrococcales</taxon>
        <taxon>Microbacteriaceae</taxon>
        <taxon>Leucobacter</taxon>
    </lineage>
</organism>
<feature type="transmembrane region" description="Helical" evidence="2">
    <location>
        <begin position="393"/>
        <end position="411"/>
    </location>
</feature>
<proteinExistence type="predicted"/>
<dbReference type="EMBL" id="JAEHOI010000009">
    <property type="protein sequence ID" value="MBK0422258.1"/>
    <property type="molecule type" value="Genomic_DNA"/>
</dbReference>
<dbReference type="InterPro" id="IPR043968">
    <property type="entry name" value="SGNH"/>
</dbReference>
<feature type="transmembrane region" description="Helical" evidence="2">
    <location>
        <begin position="355"/>
        <end position="372"/>
    </location>
</feature>
<keyword evidence="6" id="KW-1185">Reference proteome</keyword>
<comment type="caution">
    <text evidence="5">The sequence shown here is derived from an EMBL/GenBank/DDBJ whole genome shotgun (WGS) entry which is preliminary data.</text>
</comment>
<feature type="transmembrane region" description="Helical" evidence="2">
    <location>
        <begin position="291"/>
        <end position="309"/>
    </location>
</feature>
<dbReference type="PANTHER" id="PTHR23028:SF53">
    <property type="entry name" value="ACYL_TRANSF_3 DOMAIN-CONTAINING PROTEIN"/>
    <property type="match status" value="1"/>
</dbReference>
<name>A0A934QD36_9MICO</name>
<dbReference type="RefSeq" id="WP_200132468.1">
    <property type="nucleotide sequence ID" value="NZ_JAEHOI010000009.1"/>
</dbReference>
<sequence length="716" mass="77257">MTATSQQTAVSSGQASRTAQTPGSPRSARGIRLDVQGLRALAVVLVVLFHLFPKRLTGGYIGVDVFFVISGFLITAHLLREVEATGKIRLARFWARRVLRLIPAAMLVLAVSLVAVLTLLPAITRGRSLTEIGFATTYLLNWRLAADSVDYLGSTNQPSIVQHYWSLSVEEQFYLVWPIIIVLALLLAARVAGRRGRTLNVHHRRTAVAVALIAVFALSLAFSIFETARSQPSAYFITTTRGWEFAVGGIAALFPALKLGRILHAGLSWAALAAILLSALLLGAGSPFPGSIALIPVVATAILLVVGDTDAGLSPQRLMHPRFVQLTGDLSYSIYLWHWPLIVMAPALFHAPLNNWQTALFVVPATAVLAWLTKKYVEDPIRRGPGALQSTRVTFSLLAIAMIAMLTVVVTQSQAVAAQIREQQAAIEEQLAGGKQHRCLGAGAILNDCEKPFEWTATINPATAQADEPWLWFSGKTGKPHCSQKNAANGTERSCDFPGKTKNVIVIGDSHAEHVFAPIQRVAAEHDWRLRLESRSGCQIAPDPDRNGGLNADQTRCLEWGKQLVDRVVSDRSIDAVIVGLRTSPGYDSGAKLGPAMLTQLKESGKQVIVLGDVPVVGVPTANGSQQTGPACLTIAGPQDDACRWKDQRPSDWLTSAAKSQQLPVIEPRKMVCPGGTCHLIEGGLVTYTDDNHLTGAYSTSLAPWFARELTPLLQG</sequence>
<accession>A0A934QD36</accession>
<feature type="transmembrane region" description="Helical" evidence="2">
    <location>
        <begin position="174"/>
        <end position="193"/>
    </location>
</feature>
<evidence type="ECO:0000313" key="5">
    <source>
        <dbReference type="EMBL" id="MBK0422258.1"/>
    </source>
</evidence>
<feature type="domain" description="Acyltransferase 3" evidence="3">
    <location>
        <begin position="35"/>
        <end position="373"/>
    </location>
</feature>
<feature type="transmembrane region" description="Helical" evidence="2">
    <location>
        <begin position="234"/>
        <end position="254"/>
    </location>
</feature>
<dbReference type="InterPro" id="IPR002656">
    <property type="entry name" value="Acyl_transf_3_dom"/>
</dbReference>
<keyword evidence="2" id="KW-0472">Membrane</keyword>
<feature type="domain" description="SGNH" evidence="4">
    <location>
        <begin position="482"/>
        <end position="707"/>
    </location>
</feature>
<dbReference type="AlphaFoldDB" id="A0A934QD36"/>
<gene>
    <name evidence="5" type="ORF">JD292_09255</name>
</gene>
<keyword evidence="2" id="KW-1133">Transmembrane helix</keyword>
<dbReference type="Pfam" id="PF01757">
    <property type="entry name" value="Acyl_transf_3"/>
    <property type="match status" value="1"/>
</dbReference>
<dbReference type="Pfam" id="PF19040">
    <property type="entry name" value="SGNH"/>
    <property type="match status" value="1"/>
</dbReference>
<feature type="transmembrane region" description="Helical" evidence="2">
    <location>
        <begin position="266"/>
        <end position="285"/>
    </location>
</feature>
<feature type="transmembrane region" description="Helical" evidence="2">
    <location>
        <begin position="59"/>
        <end position="80"/>
    </location>
</feature>
<dbReference type="GO" id="GO:0016020">
    <property type="term" value="C:membrane"/>
    <property type="evidence" value="ECO:0007669"/>
    <property type="project" value="TreeGrafter"/>
</dbReference>
<evidence type="ECO:0000256" key="1">
    <source>
        <dbReference type="SAM" id="MobiDB-lite"/>
    </source>
</evidence>
<feature type="compositionally biased region" description="Polar residues" evidence="1">
    <location>
        <begin position="1"/>
        <end position="24"/>
    </location>
</feature>
<keyword evidence="5" id="KW-0808">Transferase</keyword>
<evidence type="ECO:0000256" key="2">
    <source>
        <dbReference type="SAM" id="Phobius"/>
    </source>
</evidence>
<feature type="transmembrane region" description="Helical" evidence="2">
    <location>
        <begin position="36"/>
        <end position="53"/>
    </location>
</feature>
<reference evidence="5" key="1">
    <citation type="submission" date="2020-12" db="EMBL/GenBank/DDBJ databases">
        <title>Leucobacter sp. CAS2, isolated from Chromium sludge.</title>
        <authorList>
            <person name="Xu Z."/>
        </authorList>
    </citation>
    <scope>NUCLEOTIDE SEQUENCE</scope>
    <source>
        <strain evidence="5">CSA2</strain>
    </source>
</reference>
<evidence type="ECO:0000313" key="6">
    <source>
        <dbReference type="Proteomes" id="UP000618733"/>
    </source>
</evidence>
<dbReference type="PANTHER" id="PTHR23028">
    <property type="entry name" value="ACETYLTRANSFERASE"/>
    <property type="match status" value="1"/>
</dbReference>
<protein>
    <submittedName>
        <fullName evidence="5">Acyltransferase</fullName>
    </submittedName>
</protein>
<feature type="transmembrane region" description="Helical" evidence="2">
    <location>
        <begin position="101"/>
        <end position="123"/>
    </location>
</feature>